<sequence length="104" mass="12652">MVDTSKAHIKKIKQMQNKRFEYYDKQTYPKCAHRFFNQRKVKVFLNNGEELTGYIMHEWRYEILLVKSDNLTDKQGRPIEKRMMIPKHSILYTANLIHLSEFEE</sequence>
<dbReference type="EMBL" id="GU228572">
    <property type="protein sequence ID" value="ADD24922.1"/>
    <property type="molecule type" value="Genomic_DNA"/>
</dbReference>
<name>D3X7K1_STAST</name>
<dbReference type="Gene3D" id="2.30.30.100">
    <property type="match status" value="1"/>
</dbReference>
<dbReference type="AlphaFoldDB" id="D3X7K1"/>
<evidence type="ECO:0000313" key="2">
    <source>
        <dbReference type="EMBL" id="ADD24922.1"/>
    </source>
</evidence>
<geneLocation type="plasmid" evidence="1">
    <name>pACK1</name>
</geneLocation>
<geneLocation type="plasmid" evidence="2">
    <name>pACK3</name>
</geneLocation>
<accession>D3X7K1</accession>
<reference evidence="1" key="1">
    <citation type="journal article" date="2010" name="Plasmid">
        <title>Complete nucleotide sequences of plasmids pACK1 and pACK3 from Staphylococcus simulans biovar staphylolyticus.</title>
        <authorList>
            <person name="Gargis A.S."/>
            <person name="Tate A.H."/>
            <person name="Heath L.S."/>
            <person name="Heath H.E."/>
            <person name="Leblanc P.A."/>
            <person name="Sloan G.L."/>
        </authorList>
    </citation>
    <scope>NUCLEOTIDE SEQUENCE</scope>
    <source>
        <strain evidence="1">NRRL B-2628</strain>
        <plasmid evidence="1">pACK1</plasmid>
        <plasmid evidence="2">pACK3</plasmid>
    </source>
</reference>
<organism evidence="1">
    <name type="scientific">Staphylococcus staphylolyticus</name>
    <dbReference type="NCBI Taxonomy" id="1287"/>
    <lineage>
        <taxon>Bacteria</taxon>
        <taxon>Bacillati</taxon>
        <taxon>Bacillota</taxon>
        <taxon>Bacilli</taxon>
        <taxon>Bacillales</taxon>
        <taxon>Staphylococcaceae</taxon>
        <taxon>Staphylococcus</taxon>
    </lineage>
</organism>
<proteinExistence type="predicted"/>
<protein>
    <submittedName>
        <fullName evidence="1">Uncharacterized protein</fullName>
    </submittedName>
</protein>
<dbReference type="EMBL" id="GU228571">
    <property type="protein sequence ID" value="ADD24873.1"/>
    <property type="molecule type" value="Genomic_DNA"/>
</dbReference>
<reference evidence="1" key="2">
    <citation type="submission" date="2017-07" db="EMBL/GenBank/DDBJ databases">
        <authorList>
            <person name="Gargis A.S."/>
            <person name="Tate A.H."/>
            <person name="Heath L.S."/>
            <person name="Heath H.E."/>
            <person name="LeBlanc P.A."/>
            <person name="Sloan G.L."/>
        </authorList>
    </citation>
    <scope>NUCLEOTIDE SEQUENCE</scope>
    <source>
        <strain evidence="1">NRRL B-2628</strain>
        <plasmid evidence="1">pACK1</plasmid>
    </source>
</reference>
<evidence type="ECO:0000313" key="1">
    <source>
        <dbReference type="EMBL" id="ADD24873.1"/>
    </source>
</evidence>
<keyword evidence="1" id="KW-0614">Plasmid</keyword>
<dbReference type="RefSeq" id="WP_013012266.1">
    <property type="nucleotide sequence ID" value="NC_013944.2"/>
</dbReference>